<dbReference type="CDD" id="cd20048">
    <property type="entry name" value="FH_FOXD4-like"/>
    <property type="match status" value="1"/>
</dbReference>
<evidence type="ECO:0000256" key="1">
    <source>
        <dbReference type="ARBA" id="ARBA00004123"/>
    </source>
</evidence>
<dbReference type="OrthoDB" id="5402974at2759"/>
<keyword evidence="5 6" id="KW-0539">Nucleus</keyword>
<dbReference type="Pfam" id="PF00250">
    <property type="entry name" value="Forkhead"/>
    <property type="match status" value="1"/>
</dbReference>
<dbReference type="GO" id="GO:0009653">
    <property type="term" value="P:anatomical structure morphogenesis"/>
    <property type="evidence" value="ECO:0007669"/>
    <property type="project" value="TreeGrafter"/>
</dbReference>
<dbReference type="PROSITE" id="PS50039">
    <property type="entry name" value="FORK_HEAD_3"/>
    <property type="match status" value="1"/>
</dbReference>
<gene>
    <name evidence="9" type="ORF">CBOVIS_LOCUS6562</name>
</gene>
<evidence type="ECO:0000313" key="9">
    <source>
        <dbReference type="EMBL" id="CAB3404187.1"/>
    </source>
</evidence>
<evidence type="ECO:0000259" key="8">
    <source>
        <dbReference type="PROSITE" id="PS50039"/>
    </source>
</evidence>
<dbReference type="SMART" id="SM00339">
    <property type="entry name" value="FH"/>
    <property type="match status" value="1"/>
</dbReference>
<keyword evidence="10" id="KW-1185">Reference proteome</keyword>
<keyword evidence="4" id="KW-0804">Transcription</keyword>
<evidence type="ECO:0000256" key="6">
    <source>
        <dbReference type="PROSITE-ProRule" id="PRU00089"/>
    </source>
</evidence>
<evidence type="ECO:0000256" key="4">
    <source>
        <dbReference type="ARBA" id="ARBA00023163"/>
    </source>
</evidence>
<dbReference type="EMBL" id="CADEPM010000004">
    <property type="protein sequence ID" value="CAB3404187.1"/>
    <property type="molecule type" value="Genomic_DNA"/>
</dbReference>
<keyword evidence="3 6" id="KW-0238">DNA-binding</keyword>
<evidence type="ECO:0000256" key="3">
    <source>
        <dbReference type="ARBA" id="ARBA00023125"/>
    </source>
</evidence>
<feature type="domain" description="Fork-head" evidence="8">
    <location>
        <begin position="137"/>
        <end position="231"/>
    </location>
</feature>
<feature type="compositionally biased region" description="Basic and acidic residues" evidence="7">
    <location>
        <begin position="13"/>
        <end position="27"/>
    </location>
</feature>
<dbReference type="InterPro" id="IPR050211">
    <property type="entry name" value="FOX_domain-containing"/>
</dbReference>
<dbReference type="FunFam" id="1.10.10.10:FF:000016">
    <property type="entry name" value="Forkhead box protein I1"/>
    <property type="match status" value="1"/>
</dbReference>
<evidence type="ECO:0000256" key="7">
    <source>
        <dbReference type="SAM" id="MobiDB-lite"/>
    </source>
</evidence>
<evidence type="ECO:0000256" key="2">
    <source>
        <dbReference type="ARBA" id="ARBA00023015"/>
    </source>
</evidence>
<dbReference type="PANTHER" id="PTHR11829:SF402">
    <property type="entry name" value="FORK HEAD DOMAIN-CONTAINING PROTEIN FD3-RELATED"/>
    <property type="match status" value="1"/>
</dbReference>
<name>A0A8S1EVI8_9PELO</name>
<dbReference type="PANTHER" id="PTHR11829">
    <property type="entry name" value="FORKHEAD BOX PROTEIN"/>
    <property type="match status" value="1"/>
</dbReference>
<evidence type="ECO:0000256" key="5">
    <source>
        <dbReference type="ARBA" id="ARBA00023242"/>
    </source>
</evidence>
<dbReference type="InterPro" id="IPR001766">
    <property type="entry name" value="Fork_head_dom"/>
</dbReference>
<feature type="DNA-binding region" description="Fork-head" evidence="6">
    <location>
        <begin position="137"/>
        <end position="231"/>
    </location>
</feature>
<dbReference type="Gene3D" id="1.10.10.10">
    <property type="entry name" value="Winged helix-like DNA-binding domain superfamily/Winged helix DNA-binding domain"/>
    <property type="match status" value="1"/>
</dbReference>
<sequence>MRFSMDAILASTSKDEPKDAGDSEPPKLEPQVNLNERDEEYEEFLRSSTSSSEPAEVRCQKSRKRCRSDGDSNDGPARKLGKNESESSESQSSSDEHFPLIKCEKNTEADDDDEDDDGSDEDNNSESMSNKKSNHAKPAYSYIALIAMAILNSPEKKLTLSQICDFIMNRFEYYKEKFPAWQNSIRHNLSLNDCFVKVPREPGNPGKGNYWALDPAAEDMFDNGSFLRRRKRYKKNSESHAEMPHPHIPYPSFIPPAILLPPRMPIPPMPLLPPPPMHPRNIPGFFMPSHIDHQKLLSMMASRIVPNETQIIQNGDHENGN</sequence>
<comment type="subcellular location">
    <subcellularLocation>
        <location evidence="1 6">Nucleus</location>
    </subcellularLocation>
</comment>
<dbReference type="PROSITE" id="PS00658">
    <property type="entry name" value="FORK_HEAD_2"/>
    <property type="match status" value="1"/>
</dbReference>
<feature type="compositionally biased region" description="Basic and acidic residues" evidence="7">
    <location>
        <begin position="94"/>
        <end position="108"/>
    </location>
</feature>
<feature type="region of interest" description="Disordered" evidence="7">
    <location>
        <begin position="1"/>
        <end position="134"/>
    </location>
</feature>
<organism evidence="9 10">
    <name type="scientific">Caenorhabditis bovis</name>
    <dbReference type="NCBI Taxonomy" id="2654633"/>
    <lineage>
        <taxon>Eukaryota</taxon>
        <taxon>Metazoa</taxon>
        <taxon>Ecdysozoa</taxon>
        <taxon>Nematoda</taxon>
        <taxon>Chromadorea</taxon>
        <taxon>Rhabditida</taxon>
        <taxon>Rhabditina</taxon>
        <taxon>Rhabditomorpha</taxon>
        <taxon>Rhabditoidea</taxon>
        <taxon>Rhabditidae</taxon>
        <taxon>Peloderinae</taxon>
        <taxon>Caenorhabditis</taxon>
    </lineage>
</organism>
<dbReference type="InterPro" id="IPR036390">
    <property type="entry name" value="WH_DNA-bd_sf"/>
</dbReference>
<evidence type="ECO:0000313" key="10">
    <source>
        <dbReference type="Proteomes" id="UP000494206"/>
    </source>
</evidence>
<dbReference type="AlphaFoldDB" id="A0A8S1EVI8"/>
<dbReference type="Proteomes" id="UP000494206">
    <property type="component" value="Unassembled WGS sequence"/>
</dbReference>
<dbReference type="GO" id="GO:0005634">
    <property type="term" value="C:nucleus"/>
    <property type="evidence" value="ECO:0007669"/>
    <property type="project" value="UniProtKB-SubCell"/>
</dbReference>
<keyword evidence="2" id="KW-0805">Transcription regulation</keyword>
<protein>
    <recommendedName>
        <fullName evidence="8">Fork-head domain-containing protein</fullName>
    </recommendedName>
</protein>
<proteinExistence type="predicted"/>
<comment type="caution">
    <text evidence="9">The sequence shown here is derived from an EMBL/GenBank/DDBJ whole genome shotgun (WGS) entry which is preliminary data.</text>
</comment>
<dbReference type="InterPro" id="IPR030456">
    <property type="entry name" value="TF_fork_head_CS_2"/>
</dbReference>
<feature type="compositionally biased region" description="Acidic residues" evidence="7">
    <location>
        <begin position="109"/>
        <end position="124"/>
    </location>
</feature>
<dbReference type="InterPro" id="IPR036388">
    <property type="entry name" value="WH-like_DNA-bd_sf"/>
</dbReference>
<dbReference type="PRINTS" id="PR00053">
    <property type="entry name" value="FORKHEAD"/>
</dbReference>
<accession>A0A8S1EVI8</accession>
<dbReference type="GO" id="GO:0000981">
    <property type="term" value="F:DNA-binding transcription factor activity, RNA polymerase II-specific"/>
    <property type="evidence" value="ECO:0007669"/>
    <property type="project" value="TreeGrafter"/>
</dbReference>
<dbReference type="SUPFAM" id="SSF46785">
    <property type="entry name" value="Winged helix' DNA-binding domain"/>
    <property type="match status" value="1"/>
</dbReference>
<dbReference type="GO" id="GO:0000978">
    <property type="term" value="F:RNA polymerase II cis-regulatory region sequence-specific DNA binding"/>
    <property type="evidence" value="ECO:0007669"/>
    <property type="project" value="TreeGrafter"/>
</dbReference>
<dbReference type="GO" id="GO:0030154">
    <property type="term" value="P:cell differentiation"/>
    <property type="evidence" value="ECO:0007669"/>
    <property type="project" value="TreeGrafter"/>
</dbReference>
<reference evidence="9 10" key="1">
    <citation type="submission" date="2020-04" db="EMBL/GenBank/DDBJ databases">
        <authorList>
            <person name="Laetsch R D."/>
            <person name="Stevens L."/>
            <person name="Kumar S."/>
            <person name="Blaxter L. M."/>
        </authorList>
    </citation>
    <scope>NUCLEOTIDE SEQUENCE [LARGE SCALE GENOMIC DNA]</scope>
</reference>